<comment type="subcellular location">
    <subcellularLocation>
        <location evidence="1">Secreted</location>
    </subcellularLocation>
</comment>
<evidence type="ECO:0000256" key="5">
    <source>
        <dbReference type="SAM" id="MobiDB-lite"/>
    </source>
</evidence>
<dbReference type="InterPro" id="IPR039448">
    <property type="entry name" value="Beta_helix"/>
</dbReference>
<sequence>MNRFLSIHAALGLVFWFFAFPVYAGDLIVRDGAKLELHTSTLTLNCGDISVTSGSTVDLGSGTVMGSGAMEADASSTLDLGSATVNLCGTPPPPLPTTGTLQVDIEPDTVMASWTLSGPVLKSGAGDATLEDLPEGTYTLTWGEAPPGWTGPFNASQDLALPAGVIATLTGHYKALDADGDGTPDSMDTGDSDADGFSDSWETTHLLNPAINEGILDQDQDGYSDLREILSGTDPGDAASTPSPATIFVKPGSTGSGTSWDNAFGDLQSAVYYAATGETLWIQGGTYIPTQAPNNETVAPERTVVWNDVTKTYDVVAPVIPPADPRVRHFSLKPGVTLAGGFAGTETSLSQRDVVANPTILSGDLGQDDIASNEATLADNAYHVIYHPADDSSWMDVATLDGILITGGNALAAPDVTVSADALKGGGLHLAGGSFRLLRCRIENNRANEGGGVYVGGAEIELLNSGLANNTATGNGGGYFTTTGTPQTVRSCTFIKNNAGQMGGGLYSSYWSNPTTDSSLFWSNTAGNASYADWYIPSSISPSTPSSSWRSSDGNPMFVEPATGSYALQAGSPVIDGGNPEATPALYGTADMAGNPRLDGPLDIGAFEYPTSTALADGDDEDGDGLTNKEEKDAGLNPRLADSDRDGMTDEYEVDNGLDGLADDRWLDADGDGFANVRECAEGTAANNPASVPGAIPVWYVKPSGLSSNDGKSWASAWTDPQHAIYYAGPGEAVWITNGLYTPTWAPNLSGETDPRANHFSLKKGVAVYGGFTGTESSIEERVVDMNTTIFSGEIQSSLTTDNIRHIFYHPESLGLDATARLDRVTISSGNADGEGIHGQGGGMLNLSASPTLRLCRFENNRAGSGGALFNNDSSPELVQCLLYGNETLAIANRNNSHPAVVNTTLTANVGGISNDATSSVRLESSIVWNNGDGAQVSEALSASEVLWSLVGEAKTAPEKNPRFADPTNGNFTLSDISPAVHTGNPSATIDTIGAKDLAGNDRLCGPVDMGAFESHTADTDCNGVKNIDQDANGNGIPDGQEDTDGDGLTAAQELMAGTDPTLADTDGDGLCDYDEVTYGSDPTVQDKWEDTDGDGFSNGREVLEGTLADDASRFPTKKTHFVDIDASGATNGSSWADAFTDLQEAIFYAASGEEVWVAEGTYVPNDSPNAPTLPAPSGYHFALKAGVSLYGGFSGSETQRSQRNTNSHITRLSGENTRWHVLWHKGAGPDQALVDGVTISGGTALTTNSLMYGYGGGVLNQGNLKLNRCKITQNSAYHGGGIYHADGQLTLSNSLITGNTATASGGGLYHEDGSLSLTFATISSNAANTGADAYIIEKEIPEGSILLNNAIVWPEMYIKDDLYKNPVSIKFSCIPEGTFPLSDDSTGNVRVDPSFVNTSNGDYHLPSNSPCRNTGDWNTELASGTLDLDGSPRKLCSVDMGAYEYQGEADSDGDGTPDCEDGCPIDPAKIAPGCTGCGTPDVDTDGDGTLDCDDAFPRFPWETVDTDGDGVGNNADRDDDNDGMPDAWEIAHGLDPLSSADAGLDTDGDGTSNRDEYSLGTLPDNSNSHPARAVRVLPEPGAISILAPFLTARYGDGTIMGAHTRSRWQIAPESSFASPVVDLTIDNPLTQLAVPALALAPNTRYFWRVRFEDAVSLWSETGTFTTEAREIRDSNYNGIPDAQETCRTAENPDVLCLPSLPVKVTLTDDGELRQVEEMTLLEPEAITDDRNVPSLRPNWMLGFQAEVNTPGETVTLTFATDTPIPEEVVWAKYDAARGWQDFSDKVTLDATRTLITLTVTDGGPGDADGIANGIIVDPFGPSEGTFPVEPVEPTPPPVDDTSSGSSSGFGPCFINSL</sequence>
<dbReference type="Gene3D" id="2.60.40.10">
    <property type="entry name" value="Immunoglobulins"/>
    <property type="match status" value="1"/>
</dbReference>
<dbReference type="InterPro" id="IPR013783">
    <property type="entry name" value="Ig-like_fold"/>
</dbReference>
<dbReference type="InterPro" id="IPR012334">
    <property type="entry name" value="Pectin_lyas_fold"/>
</dbReference>
<feature type="domain" description="Right handed beta helix" evidence="6">
    <location>
        <begin position="402"/>
        <end position="525"/>
    </location>
</feature>
<dbReference type="Pfam" id="PF18884">
    <property type="entry name" value="TSP3_bac"/>
    <property type="match status" value="5"/>
</dbReference>
<dbReference type="InterPro" id="IPR059226">
    <property type="entry name" value="Choice_anch_Q_dom"/>
</dbReference>
<keyword evidence="3" id="KW-0732">Signal</keyword>
<dbReference type="PANTHER" id="PTHR11319">
    <property type="entry name" value="G PROTEIN-COUPLED RECEPTOR-RELATED"/>
    <property type="match status" value="1"/>
</dbReference>
<dbReference type="NCBIfam" id="NF041518">
    <property type="entry name" value="choice_anch_Q"/>
    <property type="match status" value="1"/>
</dbReference>
<accession>A0ABN6F0F3</accession>
<evidence type="ECO:0000256" key="4">
    <source>
        <dbReference type="ARBA" id="ARBA00022837"/>
    </source>
</evidence>
<evidence type="ECO:0000256" key="2">
    <source>
        <dbReference type="ARBA" id="ARBA00022525"/>
    </source>
</evidence>
<protein>
    <recommendedName>
        <fullName evidence="6">Right handed beta helix domain-containing protein</fullName>
    </recommendedName>
</protein>
<dbReference type="NCBIfam" id="NF041766">
    <property type="entry name" value="choice_anch_U"/>
    <property type="match status" value="1"/>
</dbReference>
<evidence type="ECO:0000313" key="8">
    <source>
        <dbReference type="Proteomes" id="UP001320148"/>
    </source>
</evidence>
<feature type="compositionally biased region" description="Low complexity" evidence="5">
    <location>
        <begin position="1539"/>
        <end position="1552"/>
    </location>
</feature>
<keyword evidence="8" id="KW-1185">Reference proteome</keyword>
<proteinExistence type="predicted"/>
<evidence type="ECO:0000256" key="1">
    <source>
        <dbReference type="ARBA" id="ARBA00004613"/>
    </source>
</evidence>
<dbReference type="InterPro" id="IPR028974">
    <property type="entry name" value="TSP_type-3_rpt"/>
</dbReference>
<dbReference type="InterPro" id="IPR059100">
    <property type="entry name" value="TSP3_bac"/>
</dbReference>
<dbReference type="Gene3D" id="4.10.1080.10">
    <property type="entry name" value="TSP type-3 repeat"/>
    <property type="match status" value="1"/>
</dbReference>
<name>A0ABN6F0F3_9BACT</name>
<gene>
    <name evidence="7" type="ORF">DSLASN_10200</name>
</gene>
<keyword evidence="2" id="KW-0964">Secreted</keyword>
<dbReference type="Gene3D" id="2.160.20.10">
    <property type="entry name" value="Single-stranded right-handed beta-helix, Pectin lyase-like"/>
    <property type="match status" value="3"/>
</dbReference>
<feature type="region of interest" description="Disordered" evidence="5">
    <location>
        <begin position="1501"/>
        <end position="1567"/>
    </location>
</feature>
<feature type="compositionally biased region" description="Low complexity" evidence="5">
    <location>
        <begin position="1840"/>
        <end position="1852"/>
    </location>
</feature>
<evidence type="ECO:0000256" key="3">
    <source>
        <dbReference type="ARBA" id="ARBA00022729"/>
    </source>
</evidence>
<feature type="domain" description="Right handed beta helix" evidence="6">
    <location>
        <begin position="821"/>
        <end position="939"/>
    </location>
</feature>
<organism evidence="7 8">
    <name type="scientific">Desulfoluna limicola</name>
    <dbReference type="NCBI Taxonomy" id="2810562"/>
    <lineage>
        <taxon>Bacteria</taxon>
        <taxon>Pseudomonadati</taxon>
        <taxon>Thermodesulfobacteriota</taxon>
        <taxon>Desulfobacteria</taxon>
        <taxon>Desulfobacterales</taxon>
        <taxon>Desulfolunaceae</taxon>
        <taxon>Desulfoluna</taxon>
    </lineage>
</organism>
<dbReference type="Pfam" id="PF13229">
    <property type="entry name" value="Beta_helix"/>
    <property type="match status" value="2"/>
</dbReference>
<feature type="region of interest" description="Disordered" evidence="5">
    <location>
        <begin position="612"/>
        <end position="649"/>
    </location>
</feature>
<dbReference type="RefSeq" id="WP_236891640.1">
    <property type="nucleotide sequence ID" value="NZ_AP024488.1"/>
</dbReference>
<evidence type="ECO:0000313" key="7">
    <source>
        <dbReference type="EMBL" id="BCS95388.1"/>
    </source>
</evidence>
<dbReference type="PANTHER" id="PTHR11319:SF35">
    <property type="entry name" value="OUTER MEMBRANE PROTEIN PMPC-RELATED"/>
    <property type="match status" value="1"/>
</dbReference>
<dbReference type="Proteomes" id="UP001320148">
    <property type="component" value="Chromosome"/>
</dbReference>
<dbReference type="EMBL" id="AP024488">
    <property type="protein sequence ID" value="BCS95388.1"/>
    <property type="molecule type" value="Genomic_DNA"/>
</dbReference>
<dbReference type="InterPro" id="IPR011050">
    <property type="entry name" value="Pectin_lyase_fold/virulence"/>
</dbReference>
<dbReference type="SUPFAM" id="SSF51126">
    <property type="entry name" value="Pectin lyase-like"/>
    <property type="match status" value="3"/>
</dbReference>
<dbReference type="InterPro" id="IPR053784">
    <property type="entry name" value="Choice_anch_U_dom"/>
</dbReference>
<evidence type="ECO:0000259" key="6">
    <source>
        <dbReference type="Pfam" id="PF13229"/>
    </source>
</evidence>
<reference evidence="7 8" key="1">
    <citation type="submission" date="2021-02" db="EMBL/GenBank/DDBJ databases">
        <title>Complete genome of Desulfoluna sp. strain ASN36.</title>
        <authorList>
            <person name="Takahashi A."/>
            <person name="Kojima H."/>
            <person name="Fukui M."/>
        </authorList>
    </citation>
    <scope>NUCLEOTIDE SEQUENCE [LARGE SCALE GENOMIC DNA]</scope>
    <source>
        <strain evidence="7 8">ASN36</strain>
    </source>
</reference>
<keyword evidence="4" id="KW-0106">Calcium</keyword>
<feature type="region of interest" description="Disordered" evidence="5">
    <location>
        <begin position="1822"/>
        <end position="1858"/>
    </location>
</feature>
<dbReference type="SUPFAM" id="SSF103647">
    <property type="entry name" value="TSP type-3 repeat"/>
    <property type="match status" value="1"/>
</dbReference>